<organism evidence="2">
    <name type="scientific">uncultured Desulfobacterium sp</name>
    <dbReference type="NCBI Taxonomy" id="201089"/>
    <lineage>
        <taxon>Bacteria</taxon>
        <taxon>Pseudomonadati</taxon>
        <taxon>Thermodesulfobacteriota</taxon>
        <taxon>Desulfobacteria</taxon>
        <taxon>Desulfobacterales</taxon>
        <taxon>Desulfobacteriaceae</taxon>
        <taxon>Desulfobacterium</taxon>
        <taxon>environmental samples</taxon>
    </lineage>
</organism>
<feature type="domain" description="PIN" evidence="1">
    <location>
        <begin position="4"/>
        <end position="125"/>
    </location>
</feature>
<sequence>MKLLVDSSAFAKRYVQEYGSEEIEGFLQRASELALCIILLPEIVSGLNRRLREQILSPNDYRKVKNRLLEDVSDATVIQITPAVISHSVKLLENNVLRAMDSFHVACALEWHADIFVTADIRQLTAARNAGLQTEFIGRQTA</sequence>
<dbReference type="PANTHER" id="PTHR35901">
    <property type="entry name" value="RIBONUCLEASE VAPC3"/>
    <property type="match status" value="1"/>
</dbReference>
<accession>A0A445MZ47</accession>
<reference evidence="2" key="1">
    <citation type="submission" date="2018-01" db="EMBL/GenBank/DDBJ databases">
        <authorList>
            <person name="Regsiter A."/>
            <person name="William W."/>
        </authorList>
    </citation>
    <scope>NUCLEOTIDE SEQUENCE</scope>
    <source>
        <strain evidence="2">TRIP AH-1</strain>
    </source>
</reference>
<dbReference type="InterPro" id="IPR029060">
    <property type="entry name" value="PIN-like_dom_sf"/>
</dbReference>
<name>A0A445MZ47_9BACT</name>
<proteinExistence type="predicted"/>
<evidence type="ECO:0000259" key="1">
    <source>
        <dbReference type="Pfam" id="PF01850"/>
    </source>
</evidence>
<dbReference type="InterPro" id="IPR051619">
    <property type="entry name" value="TypeII_TA_RNase_PINc/VapC"/>
</dbReference>
<protein>
    <submittedName>
        <fullName evidence="2">PilT protein domain protein</fullName>
    </submittedName>
</protein>
<dbReference type="CDD" id="cd09874">
    <property type="entry name" value="PIN_MT3492-like"/>
    <property type="match status" value="1"/>
</dbReference>
<dbReference type="AlphaFoldDB" id="A0A445MZ47"/>
<dbReference type="EMBL" id="OJIN01000167">
    <property type="protein sequence ID" value="SPD74611.1"/>
    <property type="molecule type" value="Genomic_DNA"/>
</dbReference>
<dbReference type="SUPFAM" id="SSF88723">
    <property type="entry name" value="PIN domain-like"/>
    <property type="match status" value="1"/>
</dbReference>
<dbReference type="Pfam" id="PF01850">
    <property type="entry name" value="PIN"/>
    <property type="match status" value="1"/>
</dbReference>
<dbReference type="Gene3D" id="3.40.50.1010">
    <property type="entry name" value="5'-nuclease"/>
    <property type="match status" value="1"/>
</dbReference>
<evidence type="ECO:0000313" key="2">
    <source>
        <dbReference type="EMBL" id="SPD74611.1"/>
    </source>
</evidence>
<gene>
    <name evidence="2" type="ORF">PITCH_A270017</name>
</gene>
<dbReference type="InterPro" id="IPR002716">
    <property type="entry name" value="PIN_dom"/>
</dbReference>
<dbReference type="PANTHER" id="PTHR35901:SF1">
    <property type="entry name" value="EXONUCLEASE VAPC9"/>
    <property type="match status" value="1"/>
</dbReference>